<keyword evidence="2" id="KW-1185">Reference proteome</keyword>
<evidence type="ECO:0000313" key="2">
    <source>
        <dbReference type="Proteomes" id="UP001190465"/>
    </source>
</evidence>
<dbReference type="RefSeq" id="WP_308478389.1">
    <property type="nucleotide sequence ID" value="NZ_OY726397.1"/>
</dbReference>
<accession>A0ABN9NFL2</accession>
<name>A0ABN9NFL2_9MYCO</name>
<gene>
    <name evidence="1" type="ORF">MU0053_002961</name>
</gene>
<proteinExistence type="predicted"/>
<evidence type="ECO:0000313" key="1">
    <source>
        <dbReference type="EMBL" id="CAJ1505540.1"/>
    </source>
</evidence>
<reference evidence="1 2" key="1">
    <citation type="submission" date="2023-08" db="EMBL/GenBank/DDBJ databases">
        <authorList>
            <person name="Folkvardsen B D."/>
            <person name="Norman A."/>
        </authorList>
    </citation>
    <scope>NUCLEOTIDE SEQUENCE [LARGE SCALE GENOMIC DNA]</scope>
    <source>
        <strain evidence="1 2">Mu0053</strain>
    </source>
</reference>
<sequence>MTVTDPNPRNSTRTVVAGFEVVGTFSVELTERGVIEGSIEVDEPIQVA</sequence>
<dbReference type="EMBL" id="OY726397">
    <property type="protein sequence ID" value="CAJ1505540.1"/>
    <property type="molecule type" value="Genomic_DNA"/>
</dbReference>
<organism evidence="1 2">
    <name type="scientific">[Mycobacterium] burgundiense</name>
    <dbReference type="NCBI Taxonomy" id="3064286"/>
    <lineage>
        <taxon>Bacteria</taxon>
        <taxon>Bacillati</taxon>
        <taxon>Actinomycetota</taxon>
        <taxon>Actinomycetes</taxon>
        <taxon>Mycobacteriales</taxon>
        <taxon>Mycobacteriaceae</taxon>
        <taxon>Mycolicibacterium</taxon>
    </lineage>
</organism>
<protein>
    <submittedName>
        <fullName evidence="1">Uncharacterized protein</fullName>
    </submittedName>
</protein>
<dbReference type="Proteomes" id="UP001190465">
    <property type="component" value="Chromosome"/>
</dbReference>